<feature type="binding site" evidence="5">
    <location>
        <position position="144"/>
    </location>
    <ligand>
        <name>phosphoenolpyruvate</name>
        <dbReference type="ChEBI" id="CHEBI:58702"/>
    </ligand>
</feature>
<feature type="binding site" evidence="5">
    <location>
        <position position="160"/>
    </location>
    <ligand>
        <name>phosphoenolpyruvate</name>
        <dbReference type="ChEBI" id="CHEBI:58702"/>
    </ligand>
</feature>
<dbReference type="Gene3D" id="3.90.550.10">
    <property type="entry name" value="Spore Coat Polysaccharide Biosynthesis Protein SpsA, Chain A"/>
    <property type="match status" value="1"/>
</dbReference>
<keyword evidence="8" id="KW-1185">Reference proteome</keyword>
<proteinExistence type="inferred from homology"/>
<dbReference type="HAMAP" id="MF_02114">
    <property type="entry name" value="CofC"/>
    <property type="match status" value="1"/>
</dbReference>
<dbReference type="InterPro" id="IPR025877">
    <property type="entry name" value="MobA-like_NTP_Trfase"/>
</dbReference>
<name>A0ABU7RWI3_9ACTN</name>
<comment type="similarity">
    <text evidence="5">Belongs to the CofC family.</text>
</comment>
<evidence type="ECO:0000313" key="7">
    <source>
        <dbReference type="EMBL" id="MEE6260877.1"/>
    </source>
</evidence>
<evidence type="ECO:0000256" key="2">
    <source>
        <dbReference type="ARBA" id="ARBA00022695"/>
    </source>
</evidence>
<keyword evidence="3 5" id="KW-0547">Nucleotide-binding</keyword>
<dbReference type="Proteomes" id="UP001332243">
    <property type="component" value="Unassembled WGS sequence"/>
</dbReference>
<dbReference type="RefSeq" id="WP_331215992.1">
    <property type="nucleotide sequence ID" value="NZ_JAZGQK010000017.1"/>
</dbReference>
<comment type="catalytic activity">
    <reaction evidence="5">
        <text>phosphoenolpyruvate + GTP + H(+) = enolpyruvoyl-2-diphospho-5'-guanosine + diphosphate</text>
        <dbReference type="Rhea" id="RHEA:30519"/>
        <dbReference type="ChEBI" id="CHEBI:15378"/>
        <dbReference type="ChEBI" id="CHEBI:33019"/>
        <dbReference type="ChEBI" id="CHEBI:37565"/>
        <dbReference type="ChEBI" id="CHEBI:58702"/>
        <dbReference type="ChEBI" id="CHEBI:143701"/>
        <dbReference type="EC" id="2.7.7.105"/>
    </reaction>
</comment>
<dbReference type="SUPFAM" id="SSF53448">
    <property type="entry name" value="Nucleotide-diphospho-sugar transferases"/>
    <property type="match status" value="1"/>
</dbReference>
<comment type="pathway">
    <text evidence="5">Cofactor biosynthesis; coenzyme F420 biosynthesis.</text>
</comment>
<dbReference type="Pfam" id="PF12804">
    <property type="entry name" value="NTP_transf_3"/>
    <property type="match status" value="1"/>
</dbReference>
<dbReference type="PANTHER" id="PTHR40392:SF1">
    <property type="entry name" value="2-PHOSPHO-L-LACTATE GUANYLYLTRANSFERASE"/>
    <property type="match status" value="1"/>
</dbReference>
<reference evidence="7 8" key="1">
    <citation type="submission" date="2024-01" db="EMBL/GenBank/DDBJ databases">
        <title>Genome insights into Plantactinospora sonchi sp. nov.</title>
        <authorList>
            <person name="Wang L."/>
        </authorList>
    </citation>
    <scope>NUCLEOTIDE SEQUENCE [LARGE SCALE GENOMIC DNA]</scope>
    <source>
        <strain evidence="7 8">NEAU-QY2</strain>
    </source>
</reference>
<protein>
    <recommendedName>
        <fullName evidence="5">Phosphoenolpyruvate guanylyltransferase</fullName>
        <shortName evidence="5">PEP guanylyltransferase</shortName>
        <ecNumber evidence="5">2.7.7.105</ecNumber>
    </recommendedName>
</protein>
<keyword evidence="4 5" id="KW-0342">GTP-binding</keyword>
<sequence length="216" mass="22032">MPDPNWTVVVPVKRLTGAKSRLRGALTGVRHETLALALATDTVHAVLDCPAVTEVLVVTGDSEAARVLGRLGARIVPEPPAAGLNPAFVHGAARSAAAGWVAALTADLPALRPTELAEALRAAAEHDQDGPVRRFVADAPGTGTVLLTAPPTVALDPRFGADSAAAHTASGARPLTAGWPTLRRDVDTPADLVAAAVLGLGRHTAALTRRYAATGS</sequence>
<dbReference type="PANTHER" id="PTHR40392">
    <property type="entry name" value="2-PHOSPHO-L-LACTATE GUANYLYLTRANSFERASE"/>
    <property type="match status" value="1"/>
</dbReference>
<evidence type="ECO:0000256" key="3">
    <source>
        <dbReference type="ARBA" id="ARBA00022741"/>
    </source>
</evidence>
<comment type="function">
    <text evidence="5">Guanylyltransferase that catalyzes the activation of phosphoenolpyruvate (PEP) as enolpyruvoyl-2-diphospho-5'-guanosine, via the condensation of PEP with GTP. It is involved in the biosynthesis of coenzyme F420, a hydride carrier cofactor.</text>
</comment>
<feature type="domain" description="MobA-like NTP transferase" evidence="6">
    <location>
        <begin position="44"/>
        <end position="132"/>
    </location>
</feature>
<comment type="caution">
    <text evidence="7">The sequence shown here is derived from an EMBL/GenBank/DDBJ whole genome shotgun (WGS) entry which is preliminary data.</text>
</comment>
<keyword evidence="2 5" id="KW-0548">Nucleotidyltransferase</keyword>
<evidence type="ECO:0000256" key="5">
    <source>
        <dbReference type="HAMAP-Rule" id="MF_02114"/>
    </source>
</evidence>
<dbReference type="InterPro" id="IPR029044">
    <property type="entry name" value="Nucleotide-diphossugar_trans"/>
</dbReference>
<dbReference type="NCBIfam" id="TIGR03552">
    <property type="entry name" value="F420_cofC"/>
    <property type="match status" value="1"/>
</dbReference>
<keyword evidence="1 5" id="KW-0808">Transferase</keyword>
<gene>
    <name evidence="7" type="primary">cofC</name>
    <name evidence="5" type="synonym">fbiD</name>
    <name evidence="7" type="ORF">V1633_20540</name>
</gene>
<dbReference type="GO" id="GO:0043814">
    <property type="term" value="F:phospholactate guanylyltransferase activity"/>
    <property type="evidence" value="ECO:0007669"/>
    <property type="project" value="UniProtKB-EC"/>
</dbReference>
<accession>A0ABU7RWI3</accession>
<organism evidence="7 8">
    <name type="scientific">Plantactinospora sonchi</name>
    <dbReference type="NCBI Taxonomy" id="1544735"/>
    <lineage>
        <taxon>Bacteria</taxon>
        <taxon>Bacillati</taxon>
        <taxon>Actinomycetota</taxon>
        <taxon>Actinomycetes</taxon>
        <taxon>Micromonosporales</taxon>
        <taxon>Micromonosporaceae</taxon>
        <taxon>Plantactinospora</taxon>
    </lineage>
</organism>
<feature type="binding site" evidence="5">
    <location>
        <position position="163"/>
    </location>
    <ligand>
        <name>phosphoenolpyruvate</name>
        <dbReference type="ChEBI" id="CHEBI:58702"/>
    </ligand>
</feature>
<evidence type="ECO:0000259" key="6">
    <source>
        <dbReference type="Pfam" id="PF12804"/>
    </source>
</evidence>
<dbReference type="EMBL" id="JAZGQK010000017">
    <property type="protein sequence ID" value="MEE6260877.1"/>
    <property type="molecule type" value="Genomic_DNA"/>
</dbReference>
<dbReference type="InterPro" id="IPR002835">
    <property type="entry name" value="CofC"/>
</dbReference>
<dbReference type="EC" id="2.7.7.105" evidence="5"/>
<evidence type="ECO:0000313" key="8">
    <source>
        <dbReference type="Proteomes" id="UP001332243"/>
    </source>
</evidence>
<evidence type="ECO:0000256" key="1">
    <source>
        <dbReference type="ARBA" id="ARBA00022679"/>
    </source>
</evidence>
<evidence type="ECO:0000256" key="4">
    <source>
        <dbReference type="ARBA" id="ARBA00023134"/>
    </source>
</evidence>